<proteinExistence type="predicted"/>
<name>A0AB37ASS2_9BURK</name>
<accession>A0AB37ASS2</accession>
<reference evidence="1 2" key="1">
    <citation type="submission" date="2018-03" db="EMBL/GenBank/DDBJ databases">
        <authorList>
            <person name="Nguyen K."/>
            <person name="Fouts D."/>
            <person name="Sutton G."/>
        </authorList>
    </citation>
    <scope>NUCLEOTIDE SEQUENCE [LARGE SCALE GENOMIC DNA]</scope>
    <source>
        <strain evidence="1 2">AU14328</strain>
    </source>
</reference>
<dbReference type="Proteomes" id="UP000237811">
    <property type="component" value="Unassembled WGS sequence"/>
</dbReference>
<organism evidence="1 2">
    <name type="scientific">Burkholderia multivorans</name>
    <dbReference type="NCBI Taxonomy" id="87883"/>
    <lineage>
        <taxon>Bacteria</taxon>
        <taxon>Pseudomonadati</taxon>
        <taxon>Pseudomonadota</taxon>
        <taxon>Betaproteobacteria</taxon>
        <taxon>Burkholderiales</taxon>
        <taxon>Burkholderiaceae</taxon>
        <taxon>Burkholderia</taxon>
        <taxon>Burkholderia cepacia complex</taxon>
    </lineage>
</organism>
<evidence type="ECO:0000313" key="1">
    <source>
        <dbReference type="EMBL" id="PRE46617.1"/>
    </source>
</evidence>
<gene>
    <name evidence="1" type="ORF">C6P99_17165</name>
</gene>
<dbReference type="EMBL" id="PVFR01000053">
    <property type="protein sequence ID" value="PRE46617.1"/>
    <property type="molecule type" value="Genomic_DNA"/>
</dbReference>
<sequence length="79" mass="7976">MRNAACSRDRGRIANTEGDTAVQLETACRAGIVLGAGDASHRIDAAARGPAPGPRLRARACRASAGAASPRRTSTCASA</sequence>
<protein>
    <submittedName>
        <fullName evidence="1">Uncharacterized protein</fullName>
    </submittedName>
</protein>
<evidence type="ECO:0000313" key="2">
    <source>
        <dbReference type="Proteomes" id="UP000237811"/>
    </source>
</evidence>
<dbReference type="AlphaFoldDB" id="A0AB37ASS2"/>
<comment type="caution">
    <text evidence="1">The sequence shown here is derived from an EMBL/GenBank/DDBJ whole genome shotgun (WGS) entry which is preliminary data.</text>
</comment>